<keyword evidence="5" id="KW-0597">Phosphoprotein</keyword>
<dbReference type="Proteomes" id="UP000001508">
    <property type="component" value="Chromosome"/>
</dbReference>
<keyword evidence="9" id="KW-0067">ATP-binding</keyword>
<dbReference type="RefSeq" id="WP_013163739.1">
    <property type="nucleotide sequence ID" value="NC_014216.1"/>
</dbReference>
<dbReference type="GO" id="GO:0000155">
    <property type="term" value="F:phosphorelay sensor kinase activity"/>
    <property type="evidence" value="ECO:0007669"/>
    <property type="project" value="InterPro"/>
</dbReference>
<dbReference type="PRINTS" id="PR00344">
    <property type="entry name" value="BCTRLSENSOR"/>
</dbReference>
<evidence type="ECO:0000256" key="2">
    <source>
        <dbReference type="ARBA" id="ARBA00004651"/>
    </source>
</evidence>
<dbReference type="HOGENOM" id="CLU_046130_1_1_7"/>
<reference evidence="15" key="1">
    <citation type="submission" date="2010-02" db="EMBL/GenBank/DDBJ databases">
        <title>Complete sequence of Desulfurivibrio alkaliphilus AHT2.</title>
        <authorList>
            <consortium name="US DOE Joint Genome Institute"/>
            <person name="Pitluck S."/>
            <person name="Chertkov O."/>
            <person name="Detter J.C."/>
            <person name="Han C."/>
            <person name="Tapia R."/>
            <person name="Larimer F."/>
            <person name="Land M."/>
            <person name="Hauser L."/>
            <person name="Kyrpides N."/>
            <person name="Mikhailova N."/>
            <person name="Sorokin D.Y."/>
            <person name="Muyzer G."/>
            <person name="Woyke T."/>
        </authorList>
    </citation>
    <scope>NUCLEOTIDE SEQUENCE [LARGE SCALE GENOMIC DNA]</scope>
    <source>
        <strain evidence="15">DSM 19089 / UNIQEM U267 / AHT2</strain>
    </source>
</reference>
<dbReference type="PANTHER" id="PTHR44936">
    <property type="entry name" value="SENSOR PROTEIN CREC"/>
    <property type="match status" value="1"/>
</dbReference>
<comment type="subcellular location">
    <subcellularLocation>
        <location evidence="2">Cell membrane</location>
        <topology evidence="2">Multi-pass membrane protein</topology>
    </subcellularLocation>
</comment>
<keyword evidence="10" id="KW-0175">Coiled coil</keyword>
<evidence type="ECO:0000256" key="5">
    <source>
        <dbReference type="ARBA" id="ARBA00022553"/>
    </source>
</evidence>
<keyword evidence="6" id="KW-0808">Transferase</keyword>
<feature type="transmembrane region" description="Helical" evidence="12">
    <location>
        <begin position="188"/>
        <end position="210"/>
    </location>
</feature>
<evidence type="ECO:0000256" key="10">
    <source>
        <dbReference type="SAM" id="Coils"/>
    </source>
</evidence>
<evidence type="ECO:0000313" key="14">
    <source>
        <dbReference type="EMBL" id="ADH86212.1"/>
    </source>
</evidence>
<dbReference type="Pfam" id="PF02518">
    <property type="entry name" value="HATPase_c"/>
    <property type="match status" value="1"/>
</dbReference>
<dbReference type="AlphaFoldDB" id="D6Z3T7"/>
<dbReference type="OrthoDB" id="9785252at2"/>
<keyword evidence="12" id="KW-1133">Transmembrane helix</keyword>
<dbReference type="PROSITE" id="PS50109">
    <property type="entry name" value="HIS_KIN"/>
    <property type="match status" value="1"/>
</dbReference>
<dbReference type="Gene3D" id="1.10.287.130">
    <property type="match status" value="1"/>
</dbReference>
<dbReference type="InterPro" id="IPR050980">
    <property type="entry name" value="2C_sensor_his_kinase"/>
</dbReference>
<dbReference type="InterPro" id="IPR004358">
    <property type="entry name" value="Sig_transdc_His_kin-like_C"/>
</dbReference>
<keyword evidence="7" id="KW-0547">Nucleotide-binding</keyword>
<evidence type="ECO:0000256" key="1">
    <source>
        <dbReference type="ARBA" id="ARBA00000085"/>
    </source>
</evidence>
<protein>
    <recommendedName>
        <fullName evidence="3">histidine kinase</fullName>
        <ecNumber evidence="3">2.7.13.3</ecNumber>
    </recommendedName>
</protein>
<dbReference type="STRING" id="589865.DaAHT2_1517"/>
<dbReference type="InParanoid" id="D6Z3T7"/>
<dbReference type="SUPFAM" id="SSF55874">
    <property type="entry name" value="ATPase domain of HSP90 chaperone/DNA topoisomerase II/histidine kinase"/>
    <property type="match status" value="1"/>
</dbReference>
<keyword evidence="12" id="KW-0812">Transmembrane</keyword>
<organism evidence="14 15">
    <name type="scientific">Desulfurivibrio alkaliphilus (strain DSM 19089 / UNIQEM U267 / AHT2)</name>
    <dbReference type="NCBI Taxonomy" id="589865"/>
    <lineage>
        <taxon>Bacteria</taxon>
        <taxon>Pseudomonadati</taxon>
        <taxon>Thermodesulfobacteriota</taxon>
        <taxon>Desulfobulbia</taxon>
        <taxon>Desulfobulbales</taxon>
        <taxon>Desulfobulbaceae</taxon>
        <taxon>Desulfurivibrio</taxon>
    </lineage>
</organism>
<accession>D6Z3T7</accession>
<keyword evidence="4" id="KW-1003">Cell membrane</keyword>
<dbReference type="PANTHER" id="PTHR44936:SF10">
    <property type="entry name" value="SENSOR PROTEIN RSTB"/>
    <property type="match status" value="1"/>
</dbReference>
<dbReference type="EMBL" id="CP001940">
    <property type="protein sequence ID" value="ADH86212.1"/>
    <property type="molecule type" value="Genomic_DNA"/>
</dbReference>
<dbReference type="GO" id="GO:0005524">
    <property type="term" value="F:ATP binding"/>
    <property type="evidence" value="ECO:0007669"/>
    <property type="project" value="UniProtKB-KW"/>
</dbReference>
<dbReference type="CDD" id="cd00082">
    <property type="entry name" value="HisKA"/>
    <property type="match status" value="1"/>
</dbReference>
<evidence type="ECO:0000256" key="6">
    <source>
        <dbReference type="ARBA" id="ARBA00022679"/>
    </source>
</evidence>
<evidence type="ECO:0000256" key="9">
    <source>
        <dbReference type="ARBA" id="ARBA00022840"/>
    </source>
</evidence>
<name>D6Z3T7_DESAT</name>
<sequence length="470" mass="51767">MNTKPFAGQSRATETSSGIALNWLLRLRWWVIACQILLVLTILLLFHVAIPLPVLALIISFAFGSNLYFHYLVRYKGGVGEQAIIVVMFLDVLLFTALLYVTGGPMNPFTFLYLVHISLGAILLRPAWALTLAGLASVAYAALFLLPAYAPSQDLGLVALDTVFAPCHVPGEELLFFGREVSPHLQGMWVAFAITAFFIVFFVGQAYKALERHRQAMQHMQEEQRKTEKLASLATLAAGAAHELATPLATIAVASGEMRHQLRHLDRQPAKEPAKDQSGGGELPTTELLEDVELIRGQVERCREILYQMGADAGEHLGEGTTVFPLRRVVEQALDSFSSGERERILVDNQLADLEVKIPLRTFSRILRGLLKNGLEASPPGWEIELSCREEGPFLVFSVRDQGEGMDQVTLQRAGEPFFTTKEVGKGMGLGLFLAKTAAEHFGGGLNFTSRRGQGTTVSLRLKKDRIKAK</sequence>
<dbReference type="InterPro" id="IPR036890">
    <property type="entry name" value="HATPase_C_sf"/>
</dbReference>
<dbReference type="KEGG" id="dak:DaAHT2_1517"/>
<dbReference type="InterPro" id="IPR005467">
    <property type="entry name" value="His_kinase_dom"/>
</dbReference>
<dbReference type="GO" id="GO:0005886">
    <property type="term" value="C:plasma membrane"/>
    <property type="evidence" value="ECO:0007669"/>
    <property type="project" value="UniProtKB-SubCell"/>
</dbReference>
<dbReference type="Gene3D" id="3.30.565.10">
    <property type="entry name" value="Histidine kinase-like ATPase, C-terminal domain"/>
    <property type="match status" value="1"/>
</dbReference>
<dbReference type="InterPro" id="IPR003661">
    <property type="entry name" value="HisK_dim/P_dom"/>
</dbReference>
<evidence type="ECO:0000256" key="11">
    <source>
        <dbReference type="SAM" id="MobiDB-lite"/>
    </source>
</evidence>
<proteinExistence type="predicted"/>
<dbReference type="eggNOG" id="COG4191">
    <property type="taxonomic scope" value="Bacteria"/>
</dbReference>
<evidence type="ECO:0000313" key="15">
    <source>
        <dbReference type="Proteomes" id="UP000001508"/>
    </source>
</evidence>
<evidence type="ECO:0000256" key="7">
    <source>
        <dbReference type="ARBA" id="ARBA00022741"/>
    </source>
</evidence>
<feature type="transmembrane region" description="Helical" evidence="12">
    <location>
        <begin position="131"/>
        <end position="150"/>
    </location>
</feature>
<comment type="catalytic activity">
    <reaction evidence="1">
        <text>ATP + protein L-histidine = ADP + protein N-phospho-L-histidine.</text>
        <dbReference type="EC" id="2.7.13.3"/>
    </reaction>
</comment>
<dbReference type="InterPro" id="IPR003594">
    <property type="entry name" value="HATPase_dom"/>
</dbReference>
<dbReference type="Pfam" id="PF25323">
    <property type="entry name" value="6TM_PilS"/>
    <property type="match status" value="1"/>
</dbReference>
<feature type="compositionally biased region" description="Basic and acidic residues" evidence="11">
    <location>
        <begin position="262"/>
        <end position="275"/>
    </location>
</feature>
<keyword evidence="8 14" id="KW-0418">Kinase</keyword>
<feature type="transmembrane region" description="Helical" evidence="12">
    <location>
        <begin position="52"/>
        <end position="71"/>
    </location>
</feature>
<dbReference type="SUPFAM" id="SSF47384">
    <property type="entry name" value="Homodimeric domain of signal transducing histidine kinase"/>
    <property type="match status" value="1"/>
</dbReference>
<evidence type="ECO:0000259" key="13">
    <source>
        <dbReference type="PROSITE" id="PS50109"/>
    </source>
</evidence>
<dbReference type="InterPro" id="IPR036097">
    <property type="entry name" value="HisK_dim/P_sf"/>
</dbReference>
<feature type="transmembrane region" description="Helical" evidence="12">
    <location>
        <begin position="27"/>
        <end position="46"/>
    </location>
</feature>
<evidence type="ECO:0000256" key="8">
    <source>
        <dbReference type="ARBA" id="ARBA00022777"/>
    </source>
</evidence>
<feature type="region of interest" description="Disordered" evidence="11">
    <location>
        <begin position="262"/>
        <end position="284"/>
    </location>
</feature>
<keyword evidence="15" id="KW-1185">Reference proteome</keyword>
<evidence type="ECO:0000256" key="4">
    <source>
        <dbReference type="ARBA" id="ARBA00022475"/>
    </source>
</evidence>
<evidence type="ECO:0000256" key="12">
    <source>
        <dbReference type="SAM" id="Phobius"/>
    </source>
</evidence>
<dbReference type="EC" id="2.7.13.3" evidence="3"/>
<feature type="coiled-coil region" evidence="10">
    <location>
        <begin position="203"/>
        <end position="230"/>
    </location>
</feature>
<gene>
    <name evidence="14" type="ordered locus">DaAHT2_1517</name>
</gene>
<dbReference type="SMART" id="SM00387">
    <property type="entry name" value="HATPase_c"/>
    <property type="match status" value="1"/>
</dbReference>
<feature type="domain" description="Histidine kinase" evidence="13">
    <location>
        <begin position="239"/>
        <end position="466"/>
    </location>
</feature>
<keyword evidence="12" id="KW-0472">Membrane</keyword>
<evidence type="ECO:0000256" key="3">
    <source>
        <dbReference type="ARBA" id="ARBA00012438"/>
    </source>
</evidence>